<dbReference type="STRING" id="5364.A0A5C3N5I4"/>
<dbReference type="Gene3D" id="2.30.42.10">
    <property type="match status" value="1"/>
</dbReference>
<evidence type="ECO:0000256" key="2">
    <source>
        <dbReference type="ARBA" id="ARBA00023186"/>
    </source>
</evidence>
<keyword evidence="7" id="KW-1185">Reference proteome</keyword>
<reference evidence="6 7" key="1">
    <citation type="journal article" date="2019" name="Nat. Ecol. Evol.">
        <title>Megaphylogeny resolves global patterns of mushroom evolution.</title>
        <authorList>
            <person name="Varga T."/>
            <person name="Krizsan K."/>
            <person name="Foldi C."/>
            <person name="Dima B."/>
            <person name="Sanchez-Garcia M."/>
            <person name="Sanchez-Ramirez S."/>
            <person name="Szollosi G.J."/>
            <person name="Szarkandi J.G."/>
            <person name="Papp V."/>
            <person name="Albert L."/>
            <person name="Andreopoulos W."/>
            <person name="Angelini C."/>
            <person name="Antonin V."/>
            <person name="Barry K.W."/>
            <person name="Bougher N.L."/>
            <person name="Buchanan P."/>
            <person name="Buyck B."/>
            <person name="Bense V."/>
            <person name="Catcheside P."/>
            <person name="Chovatia M."/>
            <person name="Cooper J."/>
            <person name="Damon W."/>
            <person name="Desjardin D."/>
            <person name="Finy P."/>
            <person name="Geml J."/>
            <person name="Haridas S."/>
            <person name="Hughes K."/>
            <person name="Justo A."/>
            <person name="Karasinski D."/>
            <person name="Kautmanova I."/>
            <person name="Kiss B."/>
            <person name="Kocsube S."/>
            <person name="Kotiranta H."/>
            <person name="LaButti K.M."/>
            <person name="Lechner B.E."/>
            <person name="Liimatainen K."/>
            <person name="Lipzen A."/>
            <person name="Lukacs Z."/>
            <person name="Mihaltcheva S."/>
            <person name="Morgado L.N."/>
            <person name="Niskanen T."/>
            <person name="Noordeloos M.E."/>
            <person name="Ohm R.A."/>
            <person name="Ortiz-Santana B."/>
            <person name="Ovrebo C."/>
            <person name="Racz N."/>
            <person name="Riley R."/>
            <person name="Savchenko A."/>
            <person name="Shiryaev A."/>
            <person name="Soop K."/>
            <person name="Spirin V."/>
            <person name="Szebenyi C."/>
            <person name="Tomsovsky M."/>
            <person name="Tulloss R.E."/>
            <person name="Uehling J."/>
            <person name="Grigoriev I.V."/>
            <person name="Vagvolgyi C."/>
            <person name="Papp T."/>
            <person name="Martin F.M."/>
            <person name="Miettinen O."/>
            <person name="Hibbett D.S."/>
            <person name="Nagy L.G."/>
        </authorList>
    </citation>
    <scope>NUCLEOTIDE SEQUENCE [LARGE SCALE GENOMIC DNA]</scope>
    <source>
        <strain evidence="6 7">OMC1185</strain>
    </source>
</reference>
<evidence type="ECO:0000313" key="6">
    <source>
        <dbReference type="EMBL" id="TFK52432.1"/>
    </source>
</evidence>
<accession>A0A5C3N5I4</accession>
<dbReference type="PANTHER" id="PTHR12651">
    <property type="entry name" value="26S PROTEASOME NON-ATPASE REGULATORY SUBUNIT 9"/>
    <property type="match status" value="1"/>
</dbReference>
<dbReference type="InterPro" id="IPR035269">
    <property type="entry name" value="PSMD9"/>
</dbReference>
<dbReference type="FunFam" id="2.30.42.10:FF:000107">
    <property type="entry name" value="26S proteasome non-ATPase regulatory subunit 9"/>
    <property type="match status" value="1"/>
</dbReference>
<name>A0A5C3N5I4_9AGAM</name>
<dbReference type="Pfam" id="PF17820">
    <property type="entry name" value="PDZ_6"/>
    <property type="match status" value="1"/>
</dbReference>
<proteinExistence type="inferred from homology"/>
<dbReference type="Proteomes" id="UP000305948">
    <property type="component" value="Unassembled WGS sequence"/>
</dbReference>
<keyword evidence="2" id="KW-0143">Chaperone</keyword>
<feature type="domain" description="PDZ" evidence="4">
    <location>
        <begin position="119"/>
        <end position="172"/>
    </location>
</feature>
<feature type="domain" description="Nas2 N-terminal" evidence="5">
    <location>
        <begin position="17"/>
        <end position="92"/>
    </location>
</feature>
<dbReference type="PANTHER" id="PTHR12651:SF1">
    <property type="entry name" value="26S PROTEASOME NON-ATPASE REGULATORY SUBUNIT 9"/>
    <property type="match status" value="1"/>
</dbReference>
<gene>
    <name evidence="6" type="ORF">OE88DRAFT_1698249</name>
</gene>
<sequence length="204" mass="22135">MGMPFPPPHSPAEQARVLMEQKQNLEAELDAQFSILSANQSTMNSPLLDQEGFPRADIDVWAVRHARVRVIELRNDMTALMDRIARALEGVYDPNLNMGPSTSATTATSQAPLSPFARVDGVAPDSPASAAGLQREDLILKFGSLTGLTSLQSVGELVALNENRELKVLVLRATEQLSLNFTPRKGWGGRGMLGCHIVPYSVSQ</sequence>
<dbReference type="Pfam" id="PF18265">
    <property type="entry name" value="Nas2_N"/>
    <property type="match status" value="1"/>
</dbReference>
<evidence type="ECO:0000313" key="7">
    <source>
        <dbReference type="Proteomes" id="UP000305948"/>
    </source>
</evidence>
<protein>
    <recommendedName>
        <fullName evidence="3">Probable 26S proteasome regulatory subunit p27</fullName>
    </recommendedName>
</protein>
<evidence type="ECO:0000256" key="3">
    <source>
        <dbReference type="ARBA" id="ARBA00068021"/>
    </source>
</evidence>
<dbReference type="InterPro" id="IPR036034">
    <property type="entry name" value="PDZ_sf"/>
</dbReference>
<evidence type="ECO:0000259" key="4">
    <source>
        <dbReference type="Pfam" id="PF17820"/>
    </source>
</evidence>
<dbReference type="EMBL" id="ML213509">
    <property type="protein sequence ID" value="TFK52432.1"/>
    <property type="molecule type" value="Genomic_DNA"/>
</dbReference>
<dbReference type="GO" id="GO:0005634">
    <property type="term" value="C:nucleus"/>
    <property type="evidence" value="ECO:0007669"/>
    <property type="project" value="TreeGrafter"/>
</dbReference>
<dbReference type="InterPro" id="IPR041489">
    <property type="entry name" value="PDZ_6"/>
</dbReference>
<evidence type="ECO:0000259" key="5">
    <source>
        <dbReference type="Pfam" id="PF18265"/>
    </source>
</evidence>
<organism evidence="6 7">
    <name type="scientific">Heliocybe sulcata</name>
    <dbReference type="NCBI Taxonomy" id="5364"/>
    <lineage>
        <taxon>Eukaryota</taxon>
        <taxon>Fungi</taxon>
        <taxon>Dikarya</taxon>
        <taxon>Basidiomycota</taxon>
        <taxon>Agaricomycotina</taxon>
        <taxon>Agaricomycetes</taxon>
        <taxon>Gloeophyllales</taxon>
        <taxon>Gloeophyllaceae</taxon>
        <taxon>Heliocybe</taxon>
    </lineage>
</organism>
<dbReference type="Gene3D" id="6.10.140.1710">
    <property type="match status" value="1"/>
</dbReference>
<dbReference type="SUPFAM" id="SSF50156">
    <property type="entry name" value="PDZ domain-like"/>
    <property type="match status" value="1"/>
</dbReference>
<evidence type="ECO:0000256" key="1">
    <source>
        <dbReference type="ARBA" id="ARBA00005256"/>
    </source>
</evidence>
<dbReference type="InterPro" id="IPR040815">
    <property type="entry name" value="Nas2_N"/>
</dbReference>
<comment type="similarity">
    <text evidence="1">Belongs to the proteasome subunit p27 family.</text>
</comment>
<dbReference type="GO" id="GO:0070682">
    <property type="term" value="P:proteasome regulatory particle assembly"/>
    <property type="evidence" value="ECO:0007669"/>
    <property type="project" value="InterPro"/>
</dbReference>
<dbReference type="OrthoDB" id="72325at2759"/>
<dbReference type="GO" id="GO:0005737">
    <property type="term" value="C:cytoplasm"/>
    <property type="evidence" value="ECO:0007669"/>
    <property type="project" value="TreeGrafter"/>
</dbReference>
<dbReference type="AlphaFoldDB" id="A0A5C3N5I4"/>